<reference evidence="3" key="1">
    <citation type="journal article" date="2023" name="G3 (Bethesda)">
        <title>Whole genome assembly and annotation of the endangered Caribbean coral Acropora cervicornis.</title>
        <authorList>
            <person name="Selwyn J.D."/>
            <person name="Vollmer S.V."/>
        </authorList>
    </citation>
    <scope>NUCLEOTIDE SEQUENCE</scope>
    <source>
        <strain evidence="3">K2</strain>
    </source>
</reference>
<feature type="coiled-coil region" evidence="1">
    <location>
        <begin position="455"/>
        <end position="482"/>
    </location>
</feature>
<keyword evidence="4" id="KW-1185">Reference proteome</keyword>
<comment type="caution">
    <text evidence="3">The sequence shown here is derived from an EMBL/GenBank/DDBJ whole genome shotgun (WGS) entry which is preliminary data.</text>
</comment>
<reference evidence="3" key="2">
    <citation type="journal article" date="2023" name="Science">
        <title>Genomic signatures of disease resistance in endangered staghorn corals.</title>
        <authorList>
            <person name="Vollmer S.V."/>
            <person name="Selwyn J.D."/>
            <person name="Despard B.A."/>
            <person name="Roesel C.L."/>
        </authorList>
    </citation>
    <scope>NUCLEOTIDE SEQUENCE</scope>
    <source>
        <strain evidence="3">K2</strain>
    </source>
</reference>
<dbReference type="Pfam" id="PF00078">
    <property type="entry name" value="RVT_1"/>
    <property type="match status" value="1"/>
</dbReference>
<keyword evidence="1" id="KW-0175">Coiled coil</keyword>
<dbReference type="SUPFAM" id="SSF56672">
    <property type="entry name" value="DNA/RNA polymerases"/>
    <property type="match status" value="1"/>
</dbReference>
<dbReference type="InterPro" id="IPR043502">
    <property type="entry name" value="DNA/RNA_pol_sf"/>
</dbReference>
<evidence type="ECO:0000313" key="3">
    <source>
        <dbReference type="EMBL" id="KAK2561667.1"/>
    </source>
</evidence>
<organism evidence="3 4">
    <name type="scientific">Acropora cervicornis</name>
    <name type="common">Staghorn coral</name>
    <dbReference type="NCBI Taxonomy" id="6130"/>
    <lineage>
        <taxon>Eukaryota</taxon>
        <taxon>Metazoa</taxon>
        <taxon>Cnidaria</taxon>
        <taxon>Anthozoa</taxon>
        <taxon>Hexacorallia</taxon>
        <taxon>Scleractinia</taxon>
        <taxon>Astrocoeniina</taxon>
        <taxon>Acroporidae</taxon>
        <taxon>Acropora</taxon>
    </lineage>
</organism>
<dbReference type="InterPro" id="IPR043128">
    <property type="entry name" value="Rev_trsase/Diguanyl_cyclase"/>
</dbReference>
<dbReference type="Gene3D" id="3.10.10.10">
    <property type="entry name" value="HIV Type 1 Reverse Transcriptase, subunit A, domain 1"/>
    <property type="match status" value="1"/>
</dbReference>
<proteinExistence type="predicted"/>
<evidence type="ECO:0000313" key="4">
    <source>
        <dbReference type="Proteomes" id="UP001249851"/>
    </source>
</evidence>
<name>A0AAD9QI35_ACRCE</name>
<dbReference type="EMBL" id="JARQWQ010000031">
    <property type="protein sequence ID" value="KAK2561667.1"/>
    <property type="molecule type" value="Genomic_DNA"/>
</dbReference>
<protein>
    <recommendedName>
        <fullName evidence="2">MADF domain-containing protein</fullName>
    </recommendedName>
</protein>
<dbReference type="PROSITE" id="PS51029">
    <property type="entry name" value="MADF"/>
    <property type="match status" value="1"/>
</dbReference>
<gene>
    <name evidence="3" type="ORF">P5673_015020</name>
</gene>
<evidence type="ECO:0000256" key="1">
    <source>
        <dbReference type="SAM" id="Coils"/>
    </source>
</evidence>
<dbReference type="AlphaFoldDB" id="A0AAD9QI35"/>
<dbReference type="Proteomes" id="UP001249851">
    <property type="component" value="Unassembled WGS sequence"/>
</dbReference>
<dbReference type="SMART" id="SM00595">
    <property type="entry name" value="MADF"/>
    <property type="match status" value="1"/>
</dbReference>
<dbReference type="InterPro" id="IPR006578">
    <property type="entry name" value="MADF-dom"/>
</dbReference>
<feature type="domain" description="MADF" evidence="2">
    <location>
        <begin position="112"/>
        <end position="204"/>
    </location>
</feature>
<dbReference type="InterPro" id="IPR000477">
    <property type="entry name" value="RT_dom"/>
</dbReference>
<sequence length="650" mass="75379">MPTLDKDSVCYILRSCLEREPAETVKGIDDDITEMWKRLDEKYGDPARLTDTIINTIQKIRPIKEEENKRFMELVDAAEDGYKDPKRLGLEREITTTRKEKKRIWKDWEVETLISEYEGRPCLWDTFSPLYHDRDNRRKALQEIAEAMDIPKEEVTSKWNVLRAQFTREVHSELKLKSGAATSERYKSKWKFLELMRFLTEESDHWTSDCKFYLSKSNEDKINTLKEKGACWSCLQRGHRLLECRKKRPCGMNGCTAWHHQTLHKHEKNETSLQEISGSTSVCDNKIADSCLLQIQRIPTKRGWVNVLWDSGASLCFITNAKAKAEYKLSLIDKQRLEVQFDVYGIDKITSDIQSVNVNGIIELFKNISKDNISRPSGTISVLIGYEYAAYHPQSKQTSGHLLLKNRFGRCIGGPHPFIKETTRNHMLDHINVNTAIVRDPAELPDNKRAAMGILKSTEKRLAKNKEHINIYQKQIEDITEQEGVLIRFRKNHIAMIGDIKKMYHTVQIKTIEQHTHRFLWRDMDNGRPPDTYVIQRVSFGDKPSGTITTIALRKTAEMGVTRYHEAAQVVENNMYMDDTIKSVPTKEKATKLAKDIETLLGNFKMKEWIFTHDRIDLLKTIPNDKSSTAEKVLGVVWNPVQDTFVNIFR</sequence>
<dbReference type="Pfam" id="PF10545">
    <property type="entry name" value="MADF_DNA_bdg"/>
    <property type="match status" value="1"/>
</dbReference>
<dbReference type="Gene3D" id="3.30.70.270">
    <property type="match status" value="1"/>
</dbReference>
<accession>A0AAD9QI35</accession>
<evidence type="ECO:0000259" key="2">
    <source>
        <dbReference type="PROSITE" id="PS51029"/>
    </source>
</evidence>
<dbReference type="PANTHER" id="PTHR47331">
    <property type="entry name" value="PHD-TYPE DOMAIN-CONTAINING PROTEIN"/>
    <property type="match status" value="1"/>
</dbReference>